<evidence type="ECO:0000313" key="6">
    <source>
        <dbReference type="Proteomes" id="UP001355056"/>
    </source>
</evidence>
<proteinExistence type="predicted"/>
<dbReference type="InterPro" id="IPR018060">
    <property type="entry name" value="HTH_AraC"/>
</dbReference>
<dbReference type="InterPro" id="IPR029442">
    <property type="entry name" value="GyrI-like"/>
</dbReference>
<keyword evidence="6" id="KW-1185">Reference proteome</keyword>
<evidence type="ECO:0000256" key="1">
    <source>
        <dbReference type="ARBA" id="ARBA00023015"/>
    </source>
</evidence>
<dbReference type="SUPFAM" id="SSF55136">
    <property type="entry name" value="Probable bacterial effector-binding domain"/>
    <property type="match status" value="1"/>
</dbReference>
<dbReference type="InterPro" id="IPR009057">
    <property type="entry name" value="Homeodomain-like_sf"/>
</dbReference>
<dbReference type="SUPFAM" id="SSF46689">
    <property type="entry name" value="Homeodomain-like"/>
    <property type="match status" value="2"/>
</dbReference>
<dbReference type="InterPro" id="IPR050908">
    <property type="entry name" value="SmbC-like"/>
</dbReference>
<evidence type="ECO:0000313" key="5">
    <source>
        <dbReference type="EMBL" id="MEG3183080.1"/>
    </source>
</evidence>
<dbReference type="RefSeq" id="WP_332614786.1">
    <property type="nucleotide sequence ID" value="NZ_JAXGFP010000002.1"/>
</dbReference>
<dbReference type="InterPro" id="IPR018062">
    <property type="entry name" value="HTH_AraC-typ_CS"/>
</dbReference>
<dbReference type="Gene3D" id="3.20.80.10">
    <property type="entry name" value="Regulatory factor, effector binding domain"/>
    <property type="match status" value="1"/>
</dbReference>
<dbReference type="Pfam" id="PF12833">
    <property type="entry name" value="HTH_18"/>
    <property type="match status" value="1"/>
</dbReference>
<keyword evidence="1" id="KW-0805">Transcription regulation</keyword>
<accession>A0ABU7YVV6</accession>
<evidence type="ECO:0000259" key="4">
    <source>
        <dbReference type="PROSITE" id="PS01124"/>
    </source>
</evidence>
<dbReference type="SMART" id="SM00871">
    <property type="entry name" value="AraC_E_bind"/>
    <property type="match status" value="1"/>
</dbReference>
<keyword evidence="3" id="KW-0804">Transcription</keyword>
<sequence length="289" mass="31865">MQRSPTRLSHAARLDRVVAYMAERLDQPPTLEQLAAVGHFSPWHFHRIYRGLMGETVAGTLRRMRLHRAASELLHGTASLATIARRCGYSATAPFNRAFAQAHGVPPGEYRRRGGLGALAPPVLQTHPLEDIRMSSTAYSVTIEERPAIDVAALAHHGDYEKIGTTFEKLGAWAAGCGIAQTRGFGVYHDDPEATDEADLRSEACIQIAPEVEPDGAVQRGRIPGGRYAVLVHTGPYAELPNPYRWLFGEWLPNSGEEAGDGPMVEEYLNDWRQLPPSQWRTAVCLPLK</sequence>
<dbReference type="InterPro" id="IPR010499">
    <property type="entry name" value="AraC_E-bd"/>
</dbReference>
<dbReference type="Proteomes" id="UP001355056">
    <property type="component" value="Unassembled WGS sequence"/>
</dbReference>
<dbReference type="EMBL" id="JAXGFP010000002">
    <property type="protein sequence ID" value="MEG3183080.1"/>
    <property type="molecule type" value="Genomic_DNA"/>
</dbReference>
<keyword evidence="2" id="KW-0238">DNA-binding</keyword>
<reference evidence="5 6" key="1">
    <citation type="journal article" date="2016" name="Int. J. Syst. Evol. Microbiol.">
        <title>Lysobacter erysipheiresistens sp. nov., an antagonist of powdery mildew, isolated from tobacco-cultivated soil.</title>
        <authorList>
            <person name="Xie B."/>
            <person name="Li T."/>
            <person name="Lin X."/>
            <person name="Wang C.J."/>
            <person name="Chen Y.J."/>
            <person name="Liu W.J."/>
            <person name="Zhao Z.W."/>
        </authorList>
    </citation>
    <scope>NUCLEOTIDE SEQUENCE [LARGE SCALE GENOMIC DNA]</scope>
    <source>
        <strain evidence="5 6">RS-LYSO-3</strain>
    </source>
</reference>
<evidence type="ECO:0000256" key="3">
    <source>
        <dbReference type="ARBA" id="ARBA00023163"/>
    </source>
</evidence>
<evidence type="ECO:0000256" key="2">
    <source>
        <dbReference type="ARBA" id="ARBA00023125"/>
    </source>
</evidence>
<dbReference type="PROSITE" id="PS00041">
    <property type="entry name" value="HTH_ARAC_FAMILY_1"/>
    <property type="match status" value="1"/>
</dbReference>
<dbReference type="PANTHER" id="PTHR40055:SF1">
    <property type="entry name" value="TRANSCRIPTIONAL REGULATOR YGIV-RELATED"/>
    <property type="match status" value="1"/>
</dbReference>
<protein>
    <submittedName>
        <fullName evidence="5">AraC family transcriptional regulator</fullName>
    </submittedName>
</protein>
<gene>
    <name evidence="5" type="ORF">SNE34_03515</name>
</gene>
<feature type="domain" description="HTH araC/xylS-type" evidence="4">
    <location>
        <begin position="15"/>
        <end position="113"/>
    </location>
</feature>
<dbReference type="Gene3D" id="1.10.10.60">
    <property type="entry name" value="Homeodomain-like"/>
    <property type="match status" value="2"/>
</dbReference>
<dbReference type="PANTHER" id="PTHR40055">
    <property type="entry name" value="TRANSCRIPTIONAL REGULATOR YGIV-RELATED"/>
    <property type="match status" value="1"/>
</dbReference>
<name>A0ABU7YVV6_9GAMM</name>
<organism evidence="5 6">
    <name type="scientific">Novilysobacter erysipheiresistens</name>
    <dbReference type="NCBI Taxonomy" id="1749332"/>
    <lineage>
        <taxon>Bacteria</taxon>
        <taxon>Pseudomonadati</taxon>
        <taxon>Pseudomonadota</taxon>
        <taxon>Gammaproteobacteria</taxon>
        <taxon>Lysobacterales</taxon>
        <taxon>Lysobacteraceae</taxon>
        <taxon>Novilysobacter</taxon>
    </lineage>
</organism>
<comment type="caution">
    <text evidence="5">The sequence shown here is derived from an EMBL/GenBank/DDBJ whole genome shotgun (WGS) entry which is preliminary data.</text>
</comment>
<dbReference type="InterPro" id="IPR011256">
    <property type="entry name" value="Reg_factor_effector_dom_sf"/>
</dbReference>
<dbReference type="PROSITE" id="PS01124">
    <property type="entry name" value="HTH_ARAC_FAMILY_2"/>
    <property type="match status" value="1"/>
</dbReference>
<dbReference type="SMART" id="SM00342">
    <property type="entry name" value="HTH_ARAC"/>
    <property type="match status" value="1"/>
</dbReference>
<dbReference type="Pfam" id="PF06445">
    <property type="entry name" value="GyrI-like"/>
    <property type="match status" value="1"/>
</dbReference>